<dbReference type="PANTHER" id="PTHR10145:SF6">
    <property type="entry name" value="TRANSCRIPTION ELONGATION FACTOR SPT6"/>
    <property type="match status" value="1"/>
</dbReference>
<name>A0AA39KLB2_9HYME</name>
<comment type="caution">
    <text evidence="5">The sequence shown here is derived from an EMBL/GenBank/DDBJ whole genome shotgun (WGS) entry which is preliminary data.</text>
</comment>
<proteinExistence type="predicted"/>
<organism evidence="5 6">
    <name type="scientific">Microctonus aethiopoides</name>
    <dbReference type="NCBI Taxonomy" id="144406"/>
    <lineage>
        <taxon>Eukaryota</taxon>
        <taxon>Metazoa</taxon>
        <taxon>Ecdysozoa</taxon>
        <taxon>Arthropoda</taxon>
        <taxon>Hexapoda</taxon>
        <taxon>Insecta</taxon>
        <taxon>Pterygota</taxon>
        <taxon>Neoptera</taxon>
        <taxon>Endopterygota</taxon>
        <taxon>Hymenoptera</taxon>
        <taxon>Apocrita</taxon>
        <taxon>Ichneumonoidea</taxon>
        <taxon>Braconidae</taxon>
        <taxon>Euphorinae</taxon>
        <taxon>Microctonus</taxon>
    </lineage>
</organism>
<feature type="compositionally biased region" description="Acidic residues" evidence="2">
    <location>
        <begin position="762"/>
        <end position="776"/>
    </location>
</feature>
<dbReference type="GO" id="GO:0004222">
    <property type="term" value="F:metalloendopeptidase activity"/>
    <property type="evidence" value="ECO:0007669"/>
    <property type="project" value="InterPro"/>
</dbReference>
<feature type="active site" evidence="1">
    <location>
        <position position="623"/>
    </location>
</feature>
<dbReference type="GO" id="GO:0006508">
    <property type="term" value="P:proteolysis"/>
    <property type="evidence" value="ECO:0007669"/>
    <property type="project" value="InterPro"/>
</dbReference>
<evidence type="ECO:0000256" key="1">
    <source>
        <dbReference type="PROSITE-ProRule" id="PRU00276"/>
    </source>
</evidence>
<dbReference type="InterPro" id="IPR023319">
    <property type="entry name" value="Tex-like_HTH_dom_sf"/>
</dbReference>
<dbReference type="GO" id="GO:0042393">
    <property type="term" value="F:histone binding"/>
    <property type="evidence" value="ECO:0007669"/>
    <property type="project" value="TreeGrafter"/>
</dbReference>
<dbReference type="InterPro" id="IPR017072">
    <property type="entry name" value="TF_Spt6"/>
</dbReference>
<dbReference type="PANTHER" id="PTHR10145">
    <property type="entry name" value="TRANSCRIPTION ELONGATION FACTOR SPT6"/>
    <property type="match status" value="1"/>
</dbReference>
<keyword evidence="3" id="KW-0732">Signal</keyword>
<dbReference type="FunFam" id="1.10.150.850:FF:000003">
    <property type="entry name" value="Transcription elongation factor spt6"/>
    <property type="match status" value="1"/>
</dbReference>
<protein>
    <recommendedName>
        <fullName evidence="4">Peptidase M12B domain-containing protein</fullName>
    </recommendedName>
</protein>
<dbReference type="SUPFAM" id="SSF55486">
    <property type="entry name" value="Metalloproteases ('zincins'), catalytic domain"/>
    <property type="match status" value="1"/>
</dbReference>
<feature type="domain" description="Peptidase M12B" evidence="4">
    <location>
        <begin position="454"/>
        <end position="683"/>
    </location>
</feature>
<sequence>MAVQIIPIHCCILLLGVLSFLIIKTHAFHDILETTIVDENKKEIKLKWVKTKRSFLANQNLPIWNMYSLGQLGTINYFLDEKDKNDFIDYTAYHDFDKFSAVIYVKKLECLIGVIDTRYSIKCLPISQLHQKHHIVKNEVDGYIILINPDHCDRSCYNLPNTIPNLFNSPPYESGPFLPTDSDSFRLKYRETIRQSAPNLDSSKLTNINSKEFPSTSFNPDCSSTHESDSSINPSFPNSESSIIHNDEAPSPLSSNVDISELVYSYIPSVSPQFGCPRSSLLSDSTSSANPPPGFNDFKIALSDKHKSSNDPRSSNFNTDLLSDSDFLNFDPDDNFFHSQQNLDFIKLSDTDLKRLLPSVSHSAPPSARDSNPSVNLLSPDSNFDLPHFSESSIINQDETPSLINPQFPINVDFSALTDTVLERHLPSTSDIYSPPIKRSRIERSSDKKQLDTLYPEILIFVSNDMVNYEKKERGLIESSSWLIYRFIAYFNAVDMLFAQLEKYGIDIHVNIAGIIIEKDPDSLKNRFEIRNHLHVMDKLYLDYIQQFIRISIHAINMNSFDFFHLATIEESNEGNQNYGFSTDRFSIFDQRAKRVNRNNMKVAGSIVQHPKHVQNYVVAARELAHLMEIDYETTENLFGNDAQCPGLMQKHNIRCLKWSDKSIESFKKYFSKSLNRCFLLNHPTSLSSYNKPVELISPAKMCACYAQKEQHHSEVIKSIAVISEKCSVSMVCFKPDDSGVLKKIARLPLPVDGTKCGENKDDNDDDDESDEDDENSERPRKRRKSEMTKRTKKTIFDIYEPSELKRGHLTDIDDEIRNCDLPERMQLRSTPITPVPEYSIISAKKVGGDTVNTASAAILKKLLDDSVAEQFSWDGKQQKKEFKTLLTAKLLRKAVHSMCQPACTDLQIKTVASQWLAQVLQRCSNISCCVGWANVGMQLWAKLQKDWCRLGSTLGPSSFPTWVIIKPELNMNDLWKVVYKYDAKWCELRQRKNNLLALFENMRNFQLDEIMKNVEKNEFEDNIKQALRTGQYAVCKKLGLESFAKKFGLTPEQFAENLRDNYQRHEIEQDPVEPNIIAQDYVASKFKSSDEVMKAVQLMVAIKLSREPLPIQELTTGQIMAHRWA</sequence>
<evidence type="ECO:0000256" key="2">
    <source>
        <dbReference type="SAM" id="MobiDB-lite"/>
    </source>
</evidence>
<dbReference type="SUPFAM" id="SSF158832">
    <property type="entry name" value="Tex N-terminal region-like"/>
    <property type="match status" value="1"/>
</dbReference>
<dbReference type="GO" id="GO:0034728">
    <property type="term" value="P:nucleosome organization"/>
    <property type="evidence" value="ECO:0007669"/>
    <property type="project" value="TreeGrafter"/>
</dbReference>
<dbReference type="Gene3D" id="1.10.150.850">
    <property type="entry name" value="Spt6, helix-hairpin-helix domain"/>
    <property type="match status" value="1"/>
</dbReference>
<dbReference type="InterPro" id="IPR023323">
    <property type="entry name" value="Tex-like_dom_sf"/>
</dbReference>
<evidence type="ECO:0000313" key="6">
    <source>
        <dbReference type="Proteomes" id="UP001168990"/>
    </source>
</evidence>
<evidence type="ECO:0000256" key="3">
    <source>
        <dbReference type="SAM" id="SignalP"/>
    </source>
</evidence>
<feature type="signal peptide" evidence="3">
    <location>
        <begin position="1"/>
        <end position="27"/>
    </location>
</feature>
<accession>A0AA39KLB2</accession>
<dbReference type="Gene3D" id="1.10.10.650">
    <property type="entry name" value="RuvA domain 2-like"/>
    <property type="match status" value="1"/>
</dbReference>
<keyword evidence="6" id="KW-1185">Reference proteome</keyword>
<dbReference type="InterPro" id="IPR024079">
    <property type="entry name" value="MetalloPept_cat_dom_sf"/>
</dbReference>
<dbReference type="GO" id="GO:0140673">
    <property type="term" value="P:transcription elongation-coupled chromatin remodeling"/>
    <property type="evidence" value="ECO:0007669"/>
    <property type="project" value="InterPro"/>
</dbReference>
<feature type="region of interest" description="Disordered" evidence="2">
    <location>
        <begin position="753"/>
        <end position="789"/>
    </location>
</feature>
<reference evidence="5" key="2">
    <citation type="submission" date="2023-03" db="EMBL/GenBank/DDBJ databases">
        <authorList>
            <person name="Inwood S.N."/>
            <person name="Skelly J.G."/>
            <person name="Guhlin J."/>
            <person name="Harrop T.W.R."/>
            <person name="Goldson S.G."/>
            <person name="Dearden P.K."/>
        </authorList>
    </citation>
    <scope>NUCLEOTIDE SEQUENCE</scope>
    <source>
        <strain evidence="5">Irish</strain>
        <tissue evidence="5">Whole body</tissue>
    </source>
</reference>
<feature type="compositionally biased region" description="Low complexity" evidence="2">
    <location>
        <begin position="279"/>
        <end position="288"/>
    </location>
</feature>
<dbReference type="AlphaFoldDB" id="A0AA39KLB2"/>
<reference evidence="5" key="1">
    <citation type="journal article" date="2023" name="bioRxiv">
        <title>Scaffold-level genome assemblies of two parasitoid biocontrol wasps reveal the parthenogenesis mechanism and an associated novel virus.</title>
        <authorList>
            <person name="Inwood S."/>
            <person name="Skelly J."/>
            <person name="Guhlin J."/>
            <person name="Harrop T."/>
            <person name="Goldson S."/>
            <person name="Dearden P."/>
        </authorList>
    </citation>
    <scope>NUCLEOTIDE SEQUENCE</scope>
    <source>
        <strain evidence="5">Irish</strain>
        <tissue evidence="5">Whole body</tissue>
    </source>
</reference>
<feature type="chain" id="PRO_5041239019" description="Peptidase M12B domain-containing protein" evidence="3">
    <location>
        <begin position="28"/>
        <end position="1126"/>
    </location>
</feature>
<dbReference type="Gene3D" id="3.40.390.10">
    <property type="entry name" value="Collagenase (Catalytic Domain)"/>
    <property type="match status" value="1"/>
</dbReference>
<comment type="caution">
    <text evidence="1">Lacks conserved residue(s) required for the propagation of feature annotation.</text>
</comment>
<feature type="compositionally biased region" description="Polar residues" evidence="2">
    <location>
        <begin position="230"/>
        <end position="244"/>
    </location>
</feature>
<evidence type="ECO:0000313" key="5">
    <source>
        <dbReference type="EMBL" id="KAK0165713.1"/>
    </source>
</evidence>
<feature type="region of interest" description="Disordered" evidence="2">
    <location>
        <begin position="278"/>
        <end position="300"/>
    </location>
</feature>
<dbReference type="GO" id="GO:0008023">
    <property type="term" value="C:transcription elongation factor complex"/>
    <property type="evidence" value="ECO:0007669"/>
    <property type="project" value="TreeGrafter"/>
</dbReference>
<feature type="region of interest" description="Disordered" evidence="2">
    <location>
        <begin position="215"/>
        <end position="250"/>
    </location>
</feature>
<dbReference type="Proteomes" id="UP001168990">
    <property type="component" value="Unassembled WGS sequence"/>
</dbReference>
<dbReference type="PROSITE" id="PS50215">
    <property type="entry name" value="ADAM_MEPRO"/>
    <property type="match status" value="1"/>
</dbReference>
<evidence type="ECO:0000259" key="4">
    <source>
        <dbReference type="PROSITE" id="PS50215"/>
    </source>
</evidence>
<dbReference type="EMBL" id="JAQQBS010001422">
    <property type="protein sequence ID" value="KAK0165713.1"/>
    <property type="molecule type" value="Genomic_DNA"/>
</dbReference>
<dbReference type="InterPro" id="IPR001590">
    <property type="entry name" value="Peptidase_M12B"/>
</dbReference>
<gene>
    <name evidence="5" type="ORF">PV328_004212</name>
</gene>
<dbReference type="GO" id="GO:0031491">
    <property type="term" value="F:nucleosome binding"/>
    <property type="evidence" value="ECO:0007669"/>
    <property type="project" value="TreeGrafter"/>
</dbReference>
<dbReference type="Gene3D" id="1.10.3500.10">
    <property type="entry name" value="Tex N-terminal region-like"/>
    <property type="match status" value="1"/>
</dbReference>